<evidence type="ECO:0000313" key="2">
    <source>
        <dbReference type="Proteomes" id="UP001341840"/>
    </source>
</evidence>
<proteinExistence type="predicted"/>
<dbReference type="Proteomes" id="UP001341840">
    <property type="component" value="Unassembled WGS sequence"/>
</dbReference>
<sequence>MEGRLKFEEAKTEMKVDSDPFEVNSNFVEPCCFEVHMVGFHSFEFDTSLGHFEQNIRQTNSNNPTAMQWMQVHGNQDRDFKEYNEYQNRRSFRGHGGRGRGRFNGCFGQNRGRGRFHSHGVLSRNPPDAVASLVVFNLKFS</sequence>
<keyword evidence="2" id="KW-1185">Reference proteome</keyword>
<gene>
    <name evidence="1" type="ORF">PIB30_040338</name>
</gene>
<accession>A0ABU6UES6</accession>
<dbReference type="EMBL" id="JASCZI010121046">
    <property type="protein sequence ID" value="MED6159222.1"/>
    <property type="molecule type" value="Genomic_DNA"/>
</dbReference>
<name>A0ABU6UES6_9FABA</name>
<organism evidence="1 2">
    <name type="scientific">Stylosanthes scabra</name>
    <dbReference type="NCBI Taxonomy" id="79078"/>
    <lineage>
        <taxon>Eukaryota</taxon>
        <taxon>Viridiplantae</taxon>
        <taxon>Streptophyta</taxon>
        <taxon>Embryophyta</taxon>
        <taxon>Tracheophyta</taxon>
        <taxon>Spermatophyta</taxon>
        <taxon>Magnoliopsida</taxon>
        <taxon>eudicotyledons</taxon>
        <taxon>Gunneridae</taxon>
        <taxon>Pentapetalae</taxon>
        <taxon>rosids</taxon>
        <taxon>fabids</taxon>
        <taxon>Fabales</taxon>
        <taxon>Fabaceae</taxon>
        <taxon>Papilionoideae</taxon>
        <taxon>50 kb inversion clade</taxon>
        <taxon>dalbergioids sensu lato</taxon>
        <taxon>Dalbergieae</taxon>
        <taxon>Pterocarpus clade</taxon>
        <taxon>Stylosanthes</taxon>
    </lineage>
</organism>
<evidence type="ECO:0000313" key="1">
    <source>
        <dbReference type="EMBL" id="MED6159222.1"/>
    </source>
</evidence>
<reference evidence="1 2" key="1">
    <citation type="journal article" date="2023" name="Plants (Basel)">
        <title>Bridging the Gap: Combining Genomics and Transcriptomics Approaches to Understand Stylosanthes scabra, an Orphan Legume from the Brazilian Caatinga.</title>
        <authorList>
            <person name="Ferreira-Neto J.R.C."/>
            <person name="da Silva M.D."/>
            <person name="Binneck E."/>
            <person name="de Melo N.F."/>
            <person name="da Silva R.H."/>
            <person name="de Melo A.L.T.M."/>
            <person name="Pandolfi V."/>
            <person name="Bustamante F.O."/>
            <person name="Brasileiro-Vidal A.C."/>
            <person name="Benko-Iseppon A.M."/>
        </authorList>
    </citation>
    <scope>NUCLEOTIDE SEQUENCE [LARGE SCALE GENOMIC DNA]</scope>
    <source>
        <tissue evidence="1">Leaves</tissue>
    </source>
</reference>
<comment type="caution">
    <text evidence="1">The sequence shown here is derived from an EMBL/GenBank/DDBJ whole genome shotgun (WGS) entry which is preliminary data.</text>
</comment>
<protein>
    <submittedName>
        <fullName evidence="1">Uncharacterized protein</fullName>
    </submittedName>
</protein>